<sequence length="318" mass="35436">MVSGGAGSWLAAKVDMAAHPSDDHRFVFADTLYEDADCYRFLIEGVAHLLGRRLNWPIPSADDFPDYRVEGEFDIATYAGNPIWRAFLADLREQITSALPELVWLADGRDPWEVFRDGRFLGNSRIDPCSKSLKRVMLDAYRVENCDPTTSVFQIGIGPHEAHRYHRLAARMAADGWKYEAPLLGTREGEFGPFGYLSDAGIDRPRLYRLGYMHNNCGGFCIKAGHAHYLNRLRQQPERFAYDAMMEQKLSEFIGKPVSMLTDRSGDGSKKLLTLSSFAASVTAQTEFDFLPGDSGCGCMIDIPANDNETATPESDAA</sequence>
<protein>
    <submittedName>
        <fullName evidence="1">Uncharacterized protein</fullName>
    </submittedName>
</protein>
<name>A0ABY6CFD7_9HYPH</name>
<dbReference type="RefSeq" id="WP_262170260.1">
    <property type="nucleotide sequence ID" value="NZ_CP104965.1"/>
</dbReference>
<dbReference type="Proteomes" id="UP001061862">
    <property type="component" value="Chromosome"/>
</dbReference>
<dbReference type="EMBL" id="CP104965">
    <property type="protein sequence ID" value="UXN70951.1"/>
    <property type="molecule type" value="Genomic_DNA"/>
</dbReference>
<accession>A0ABY6CFD7</accession>
<reference evidence="1 2" key="1">
    <citation type="submission" date="2022-09" db="EMBL/GenBank/DDBJ databases">
        <title>Interaction between co-microsymbionts with complementary sets of symbiotic genes in legume-rhizobium systems.</title>
        <authorList>
            <person name="Safronova V."/>
            <person name="Sazanova A."/>
            <person name="Afonin A."/>
            <person name="Chirak E."/>
        </authorList>
    </citation>
    <scope>NUCLEOTIDE SEQUENCE [LARGE SCALE GENOMIC DNA]</scope>
    <source>
        <strain evidence="1 2">A18/4-1</strain>
    </source>
</reference>
<evidence type="ECO:0000313" key="2">
    <source>
        <dbReference type="Proteomes" id="UP001061862"/>
    </source>
</evidence>
<organism evidence="1 2">
    <name type="scientific">Devosia neptuniae</name>
    <dbReference type="NCBI Taxonomy" id="191302"/>
    <lineage>
        <taxon>Bacteria</taxon>
        <taxon>Pseudomonadati</taxon>
        <taxon>Pseudomonadota</taxon>
        <taxon>Alphaproteobacteria</taxon>
        <taxon>Hyphomicrobiales</taxon>
        <taxon>Devosiaceae</taxon>
        <taxon>Devosia</taxon>
    </lineage>
</organism>
<keyword evidence="2" id="KW-1185">Reference proteome</keyword>
<proteinExistence type="predicted"/>
<gene>
    <name evidence="1" type="ORF">N8A98_07110</name>
</gene>
<evidence type="ECO:0000313" key="1">
    <source>
        <dbReference type="EMBL" id="UXN70951.1"/>
    </source>
</evidence>